<protein>
    <recommendedName>
        <fullName evidence="1">Large helicase-related protein winged-helix domain-containing protein</fullName>
    </recommendedName>
</protein>
<dbReference type="RefSeq" id="WP_115921570.1">
    <property type="nucleotide sequence ID" value="NZ_QTUA01000001.1"/>
</dbReference>
<dbReference type="AlphaFoldDB" id="A0A3D9UM05"/>
<proteinExistence type="predicted"/>
<evidence type="ECO:0000313" key="3">
    <source>
        <dbReference type="Proteomes" id="UP000256253"/>
    </source>
</evidence>
<accession>A0A3D9UM05</accession>
<dbReference type="Pfam" id="PF23235">
    <property type="entry name" value="WHD_3rd_Lhr"/>
    <property type="match status" value="1"/>
</dbReference>
<keyword evidence="3" id="KW-1185">Reference proteome</keyword>
<dbReference type="EMBL" id="QTUA01000001">
    <property type="protein sequence ID" value="REF29453.1"/>
    <property type="molecule type" value="Genomic_DNA"/>
</dbReference>
<comment type="caution">
    <text evidence="2">The sequence shown here is derived from an EMBL/GenBank/DDBJ whole genome shotgun (WGS) entry which is preliminary data.</text>
</comment>
<organism evidence="2 3">
    <name type="scientific">Calidifontibacter indicus</name>
    <dbReference type="NCBI Taxonomy" id="419650"/>
    <lineage>
        <taxon>Bacteria</taxon>
        <taxon>Bacillati</taxon>
        <taxon>Actinomycetota</taxon>
        <taxon>Actinomycetes</taxon>
        <taxon>Micrococcales</taxon>
        <taxon>Dermacoccaceae</taxon>
        <taxon>Calidifontibacter</taxon>
    </lineage>
</organism>
<reference evidence="2 3" key="1">
    <citation type="submission" date="2018-08" db="EMBL/GenBank/DDBJ databases">
        <title>Sequencing the genomes of 1000 actinobacteria strains.</title>
        <authorList>
            <person name="Klenk H.-P."/>
        </authorList>
    </citation>
    <scope>NUCLEOTIDE SEQUENCE [LARGE SCALE GENOMIC DNA]</scope>
    <source>
        <strain evidence="2 3">DSM 22967</strain>
    </source>
</reference>
<dbReference type="OrthoDB" id="9787207at2"/>
<evidence type="ECO:0000259" key="1">
    <source>
        <dbReference type="Pfam" id="PF23235"/>
    </source>
</evidence>
<gene>
    <name evidence="2" type="ORF">DFJ65_0401</name>
</gene>
<feature type="domain" description="Large helicase-related protein winged-helix" evidence="1">
    <location>
        <begin position="8"/>
        <end position="75"/>
    </location>
</feature>
<evidence type="ECO:0000313" key="2">
    <source>
        <dbReference type="EMBL" id="REF29453.1"/>
    </source>
</evidence>
<name>A0A3D9UM05_9MICO</name>
<dbReference type="Proteomes" id="UP000256253">
    <property type="component" value="Unassembled WGS sequence"/>
</dbReference>
<sequence>MIELSRRDARRLAVQAQLLAAPQPRGLLEVFAHLDGVQAGMTAYVAPNADLLCHSRIAGYRPSDLDALVDSGSLVELRGT</sequence>
<dbReference type="InterPro" id="IPR055368">
    <property type="entry name" value="WH3_Lhr"/>
</dbReference>